<dbReference type="PROSITE" id="PS51257">
    <property type="entry name" value="PROKAR_LIPOPROTEIN"/>
    <property type="match status" value="1"/>
</dbReference>
<gene>
    <name evidence="2" type="ORF">MUG09_03420</name>
</gene>
<dbReference type="Proteomes" id="UP000829708">
    <property type="component" value="Chromosome"/>
</dbReference>
<accession>A0ABY4DC36</accession>
<dbReference type="InterPro" id="IPR011852">
    <property type="entry name" value="TRAP_TAXI"/>
</dbReference>
<feature type="signal peptide" evidence="1">
    <location>
        <begin position="1"/>
        <end position="20"/>
    </location>
</feature>
<dbReference type="NCBIfam" id="TIGR02122">
    <property type="entry name" value="TRAP_TAXI"/>
    <property type="match status" value="1"/>
</dbReference>
<dbReference type="CDD" id="cd13520">
    <property type="entry name" value="PBP2_TAXI_TRAP"/>
    <property type="match status" value="1"/>
</dbReference>
<keyword evidence="3" id="KW-1185">Reference proteome</keyword>
<evidence type="ECO:0000313" key="3">
    <source>
        <dbReference type="Proteomes" id="UP000829708"/>
    </source>
</evidence>
<dbReference type="SUPFAM" id="SSF53850">
    <property type="entry name" value="Periplasmic binding protein-like II"/>
    <property type="match status" value="1"/>
</dbReference>
<evidence type="ECO:0000256" key="1">
    <source>
        <dbReference type="SAM" id="SignalP"/>
    </source>
</evidence>
<protein>
    <submittedName>
        <fullName evidence="2">TAXI family TRAP transporter solute-binding subunit</fullName>
    </submittedName>
</protein>
<dbReference type="EMBL" id="CP094929">
    <property type="protein sequence ID" value="UOM51826.1"/>
    <property type="molecule type" value="Genomic_DNA"/>
</dbReference>
<keyword evidence="1" id="KW-0732">Signal</keyword>
<feature type="chain" id="PRO_5046367994" evidence="1">
    <location>
        <begin position="21"/>
        <end position="339"/>
    </location>
</feature>
<dbReference type="Pfam" id="PF16868">
    <property type="entry name" value="NMT1_3"/>
    <property type="match status" value="1"/>
</dbReference>
<dbReference type="RefSeq" id="WP_244773574.1">
    <property type="nucleotide sequence ID" value="NZ_CP094929.1"/>
</dbReference>
<evidence type="ECO:0000313" key="2">
    <source>
        <dbReference type="EMBL" id="UOM51826.1"/>
    </source>
</evidence>
<name>A0ABY4DC36_9SPIR</name>
<sequence length="339" mass="36224">MRKIFSMVCITLFSLSCLFAAGTTEAKPAAAASSYGKVPAYLSIGTSPSGQAAYTMGAGIASVVNKANLGTTMSVEETGGFPVNVQLLMNEEIEFGIINNMMAEQVYSATGPYTKYEKGKVLSMMNMGAAEMHIIVPANSAIKTVYDFKGYRVGVGQPGGIVLDVTTMFLDALGYKADDFKRFDINLANQCSYMQDGQLDVVMWIGGAPLAAVSELIASKDVRFIEIDDEAIKKMQQKSSVIEKTTIAANAYPGQTKAVQTFCTRQVLVARDTVSNEAVYQVTKQMMENVKDLAAIHISMGSISPQTATLGLNASTPLHPGAARYYAEIGMDVAAITAK</sequence>
<dbReference type="PANTHER" id="PTHR42941">
    <property type="entry name" value="SLL1037 PROTEIN"/>
    <property type="match status" value="1"/>
</dbReference>
<dbReference type="Gene3D" id="3.40.190.10">
    <property type="entry name" value="Periplasmic binding protein-like II"/>
    <property type="match status" value="2"/>
</dbReference>
<reference evidence="3" key="1">
    <citation type="journal article" date="2024" name="J Bioinform Genom">
        <title>Complete genome sequence of the type strain bacterium Sphaerochaeta associata GLS2t (VKM B-2742)t.</title>
        <authorList>
            <person name="Troshina O.Y."/>
            <person name="Tepeeva A.N."/>
            <person name="Arzamasceva V.O."/>
            <person name="Whitman W.B."/>
            <person name="Varghese N."/>
            <person name="Shapiro N."/>
            <person name="Woyke T."/>
            <person name="Kripides N.C."/>
            <person name="Vasilenko O.V."/>
        </authorList>
    </citation>
    <scope>NUCLEOTIDE SEQUENCE [LARGE SCALE GENOMIC DNA]</scope>
    <source>
        <strain evidence="3">GLS2T</strain>
    </source>
</reference>
<organism evidence="2 3">
    <name type="scientific">Sphaerochaeta associata</name>
    <dbReference type="NCBI Taxonomy" id="1129264"/>
    <lineage>
        <taxon>Bacteria</taxon>
        <taxon>Pseudomonadati</taxon>
        <taxon>Spirochaetota</taxon>
        <taxon>Spirochaetia</taxon>
        <taxon>Spirochaetales</taxon>
        <taxon>Sphaerochaetaceae</taxon>
        <taxon>Sphaerochaeta</taxon>
    </lineage>
</organism>
<proteinExistence type="predicted"/>
<dbReference type="PANTHER" id="PTHR42941:SF1">
    <property type="entry name" value="SLL1037 PROTEIN"/>
    <property type="match status" value="1"/>
</dbReference>